<sequence length="302" mass="34608">MPSEIESFLDAELKKNFNMKLMSETFELIYGRSRDVTPPVDGLTWREELFIAELNNCGQALQQYLKAEGLWSLETEEEFVLHTLPNIESHLGIYQSRVTRPALPLPNELTNGISPITIVKNDPKYENWVQLACMETQYINEEHSFSRPNKLIKNISGLSLIPQLFSLPHNFMPVKDGIENLWWTKNGGIMIHFGGGLTSLVGVSISTDMLGRNFIFTPPVELLLITPDYMPADFNEKLCLKDSQGQEFLRLRSWDVREEKISSETYTLKGMDLIVHPEIFAKLNIMYNSSLVNFQFIQSIDI</sequence>
<evidence type="ECO:0000313" key="1">
    <source>
        <dbReference type="EMBL" id="MDH0969840.1"/>
    </source>
</evidence>
<proteinExistence type="predicted"/>
<name>A0AA42MU29_ACIJO</name>
<comment type="caution">
    <text evidence="1">The sequence shown here is derived from an EMBL/GenBank/DDBJ whole genome shotgun (WGS) entry which is preliminary data.</text>
</comment>
<dbReference type="Proteomes" id="UP001159915">
    <property type="component" value="Unassembled WGS sequence"/>
</dbReference>
<dbReference type="EMBL" id="JAOCBE010000001">
    <property type="protein sequence ID" value="MDH0969840.1"/>
    <property type="molecule type" value="Genomic_DNA"/>
</dbReference>
<organism evidence="1 2">
    <name type="scientific">Acinetobacter johnsonii</name>
    <dbReference type="NCBI Taxonomy" id="40214"/>
    <lineage>
        <taxon>Bacteria</taxon>
        <taxon>Pseudomonadati</taxon>
        <taxon>Pseudomonadota</taxon>
        <taxon>Gammaproteobacteria</taxon>
        <taxon>Moraxellales</taxon>
        <taxon>Moraxellaceae</taxon>
        <taxon>Acinetobacter</taxon>
    </lineage>
</organism>
<reference evidence="1" key="1">
    <citation type="submission" date="2022-09" db="EMBL/GenBank/DDBJ databases">
        <title>Intensive care unit water sources are persistently colonized with multi-drug resistant bacteria and are the site of extensive horizontal gene transfer of antibiotic resistance genes.</title>
        <authorList>
            <person name="Diorio-Toth L."/>
        </authorList>
    </citation>
    <scope>NUCLEOTIDE SEQUENCE</scope>
    <source>
        <strain evidence="1">GD03920</strain>
    </source>
</reference>
<evidence type="ECO:0000313" key="2">
    <source>
        <dbReference type="Proteomes" id="UP001159915"/>
    </source>
</evidence>
<gene>
    <name evidence="1" type="ORF">N5C10_11445</name>
</gene>
<accession>A0AA42MU29</accession>
<dbReference type="RefSeq" id="WP_279670410.1">
    <property type="nucleotide sequence ID" value="NZ_JAOCBE010000001.1"/>
</dbReference>
<dbReference type="AlphaFoldDB" id="A0AA42MU29"/>
<protein>
    <submittedName>
        <fullName evidence="1">Uncharacterized protein</fullName>
    </submittedName>
</protein>